<dbReference type="PANTHER" id="PTHR37315">
    <property type="entry name" value="UPF0311 PROTEIN BLR7842"/>
    <property type="match status" value="1"/>
</dbReference>
<organism evidence="1 2">
    <name type="scientific">Polyplosphaeria fusca</name>
    <dbReference type="NCBI Taxonomy" id="682080"/>
    <lineage>
        <taxon>Eukaryota</taxon>
        <taxon>Fungi</taxon>
        <taxon>Dikarya</taxon>
        <taxon>Ascomycota</taxon>
        <taxon>Pezizomycotina</taxon>
        <taxon>Dothideomycetes</taxon>
        <taxon>Pleosporomycetidae</taxon>
        <taxon>Pleosporales</taxon>
        <taxon>Tetraplosphaeriaceae</taxon>
        <taxon>Polyplosphaeria</taxon>
    </lineage>
</organism>
<evidence type="ECO:0000313" key="1">
    <source>
        <dbReference type="EMBL" id="KAF2728098.1"/>
    </source>
</evidence>
<dbReference type="OrthoDB" id="2544694at2759"/>
<dbReference type="PANTHER" id="PTHR37315:SF1">
    <property type="entry name" value="UPF0311 PROTEIN BLR7842"/>
    <property type="match status" value="1"/>
</dbReference>
<dbReference type="AlphaFoldDB" id="A0A9P4UWR7"/>
<evidence type="ECO:0000313" key="2">
    <source>
        <dbReference type="Proteomes" id="UP000799444"/>
    </source>
</evidence>
<accession>A0A9P4UWR7</accession>
<gene>
    <name evidence="1" type="ORF">EJ04DRAFT_581589</name>
</gene>
<dbReference type="EMBL" id="ML996296">
    <property type="protein sequence ID" value="KAF2728098.1"/>
    <property type="molecule type" value="Genomic_DNA"/>
</dbReference>
<dbReference type="Pfam" id="PF11578">
    <property type="entry name" value="DUF3237"/>
    <property type="match status" value="1"/>
</dbReference>
<name>A0A9P4UWR7_9PLEO</name>
<dbReference type="InterPro" id="IPR020915">
    <property type="entry name" value="UPF0311"/>
</dbReference>
<keyword evidence="2" id="KW-1185">Reference proteome</keyword>
<protein>
    <submittedName>
        <fullName evidence="1">Uncharacterized protein</fullName>
    </submittedName>
</protein>
<reference evidence="1" key="1">
    <citation type="journal article" date="2020" name="Stud. Mycol.">
        <title>101 Dothideomycetes genomes: a test case for predicting lifestyles and emergence of pathogens.</title>
        <authorList>
            <person name="Haridas S."/>
            <person name="Albert R."/>
            <person name="Binder M."/>
            <person name="Bloem J."/>
            <person name="Labutti K."/>
            <person name="Salamov A."/>
            <person name="Andreopoulos B."/>
            <person name="Baker S."/>
            <person name="Barry K."/>
            <person name="Bills G."/>
            <person name="Bluhm B."/>
            <person name="Cannon C."/>
            <person name="Castanera R."/>
            <person name="Culley D."/>
            <person name="Daum C."/>
            <person name="Ezra D."/>
            <person name="Gonzalez J."/>
            <person name="Henrissat B."/>
            <person name="Kuo A."/>
            <person name="Liang C."/>
            <person name="Lipzen A."/>
            <person name="Lutzoni F."/>
            <person name="Magnuson J."/>
            <person name="Mondo S."/>
            <person name="Nolan M."/>
            <person name="Ohm R."/>
            <person name="Pangilinan J."/>
            <person name="Park H.-J."/>
            <person name="Ramirez L."/>
            <person name="Alfaro M."/>
            <person name="Sun H."/>
            <person name="Tritt A."/>
            <person name="Yoshinaga Y."/>
            <person name="Zwiers L.-H."/>
            <person name="Turgeon B."/>
            <person name="Goodwin S."/>
            <person name="Spatafora J."/>
            <person name="Crous P."/>
            <person name="Grigoriev I."/>
        </authorList>
    </citation>
    <scope>NUCLEOTIDE SEQUENCE</scope>
    <source>
        <strain evidence="1">CBS 125425</strain>
    </source>
</reference>
<comment type="caution">
    <text evidence="1">The sequence shown here is derived from an EMBL/GenBank/DDBJ whole genome shotgun (WGS) entry which is preliminary data.</text>
</comment>
<dbReference type="Proteomes" id="UP000799444">
    <property type="component" value="Unassembled WGS sequence"/>
</dbReference>
<sequence>MPSLTQHFTVRAYLGKQALQLKNIKSGPTRIIIPITDGFVRGKNFSAQITGGGDWPLSNPTTSTLHLNVRLQATTPSGSALYIHYPGTLKLDDLIQKAFSRAPDAQSTLSGQHYWFSSPVMETDDAEWKWVEDVTWVGQGHMVVEGEGEGMRVAVEYEVYMVGN</sequence>
<proteinExistence type="predicted"/>
<dbReference type="Gene3D" id="2.40.160.20">
    <property type="match status" value="1"/>
</dbReference>